<proteinExistence type="predicted"/>
<comment type="caution">
    <text evidence="3">The sequence shown here is derived from an EMBL/GenBank/DDBJ whole genome shotgun (WGS) entry which is preliminary data.</text>
</comment>
<evidence type="ECO:0000313" key="5">
    <source>
        <dbReference type="Proteomes" id="UP000536746"/>
    </source>
</evidence>
<dbReference type="EMBL" id="NJGU01000001">
    <property type="protein sequence ID" value="OWY30560.1"/>
    <property type="molecule type" value="Genomic_DNA"/>
</dbReference>
<feature type="compositionally biased region" description="Low complexity" evidence="1">
    <location>
        <begin position="27"/>
        <end position="39"/>
    </location>
</feature>
<sequence>MQHKHSPQTSAQQPQQHQANAPGNPFAAQAEKQQQAMAAENERQAVAHGHVDQGSAHIKQPDKSRNGS</sequence>
<dbReference type="Proteomes" id="UP000536746">
    <property type="component" value="Unassembled WGS sequence"/>
</dbReference>
<gene>
    <name evidence="3" type="ORF">CEJ42_00265</name>
    <name evidence="2" type="ORF">HNO84_07410</name>
</gene>
<keyword evidence="5" id="KW-1185">Reference proteome</keyword>
<evidence type="ECO:0000313" key="3">
    <source>
        <dbReference type="EMBL" id="OWY30560.1"/>
    </source>
</evidence>
<accession>A0A246WU26</accession>
<protein>
    <submittedName>
        <fullName evidence="3">Uncharacterized protein</fullName>
    </submittedName>
</protein>
<dbReference type="Proteomes" id="UP000197596">
    <property type="component" value="Unassembled WGS sequence"/>
</dbReference>
<dbReference type="RefSeq" id="WP_129587653.1">
    <property type="nucleotide sequence ID" value="NZ_CP018845.1"/>
</dbReference>
<feature type="compositionally biased region" description="Basic and acidic residues" evidence="1">
    <location>
        <begin position="59"/>
        <end position="68"/>
    </location>
</feature>
<reference evidence="2 5" key="2">
    <citation type="journal article" date="2020" name="Front. Plant Sci.">
        <title>Isolation of Rhizosphere Bacteria That Improve Quality and Water Stress Tolerance in Greenhouse Ornamentals.</title>
        <authorList>
            <person name="Nordstedt N.P."/>
            <person name="Jones M.L."/>
        </authorList>
    </citation>
    <scope>NUCLEOTIDE SEQUENCE [LARGE SCALE GENOMIC DNA]</scope>
    <source>
        <strain evidence="2 5">C6C2</strain>
    </source>
</reference>
<dbReference type="AlphaFoldDB" id="A0A246WU26"/>
<evidence type="ECO:0000313" key="4">
    <source>
        <dbReference type="Proteomes" id="UP000197596"/>
    </source>
</evidence>
<feature type="compositionally biased region" description="Low complexity" evidence="1">
    <location>
        <begin position="7"/>
        <end position="19"/>
    </location>
</feature>
<evidence type="ECO:0000256" key="1">
    <source>
        <dbReference type="SAM" id="MobiDB-lite"/>
    </source>
</evidence>
<reference evidence="3 4" key="1">
    <citation type="submission" date="2017-06" db="EMBL/GenBank/DDBJ databases">
        <title>Herbaspirillum phytohormonus sp. nov., isolated from the root nodule of Robinia pseudoacacia in lead-zinc mine.</title>
        <authorList>
            <person name="Fan M."/>
            <person name="Lin Y."/>
        </authorList>
    </citation>
    <scope>NUCLEOTIDE SEQUENCE [LARGE SCALE GENOMIC DNA]</scope>
    <source>
        <strain evidence="3 4">HZ10</strain>
    </source>
</reference>
<dbReference type="EMBL" id="JABFMT010000005">
    <property type="protein sequence ID" value="NUU01420.1"/>
    <property type="molecule type" value="Genomic_DNA"/>
</dbReference>
<organism evidence="3 4">
    <name type="scientific">Herbaspirillum robiniae</name>
    <dbReference type="NCBI Taxonomy" id="2014887"/>
    <lineage>
        <taxon>Bacteria</taxon>
        <taxon>Pseudomonadati</taxon>
        <taxon>Pseudomonadota</taxon>
        <taxon>Betaproteobacteria</taxon>
        <taxon>Burkholderiales</taxon>
        <taxon>Oxalobacteraceae</taxon>
        <taxon>Herbaspirillum</taxon>
    </lineage>
</organism>
<feature type="region of interest" description="Disordered" evidence="1">
    <location>
        <begin position="1"/>
        <end position="68"/>
    </location>
</feature>
<name>A0A246WU26_9BURK</name>
<evidence type="ECO:0000313" key="2">
    <source>
        <dbReference type="EMBL" id="NUU01420.1"/>
    </source>
</evidence>
<feature type="compositionally biased region" description="Basic and acidic residues" evidence="1">
    <location>
        <begin position="40"/>
        <end position="51"/>
    </location>
</feature>